<dbReference type="Pfam" id="PF10775">
    <property type="entry name" value="ATP_sub_h"/>
    <property type="match status" value="1"/>
</dbReference>
<proteinExistence type="predicted"/>
<dbReference type="AlphaFoldDB" id="A0A9P6KFX7"/>
<keyword evidence="2" id="KW-1185">Reference proteome</keyword>
<accession>A0A9P6KFX7</accession>
<organism evidence="1 2">
    <name type="scientific">Lunasporangiospora selenospora</name>
    <dbReference type="NCBI Taxonomy" id="979761"/>
    <lineage>
        <taxon>Eukaryota</taxon>
        <taxon>Fungi</taxon>
        <taxon>Fungi incertae sedis</taxon>
        <taxon>Mucoromycota</taxon>
        <taxon>Mortierellomycotina</taxon>
        <taxon>Mortierellomycetes</taxon>
        <taxon>Mortierellales</taxon>
        <taxon>Mortierellaceae</taxon>
        <taxon>Lunasporangiospora</taxon>
    </lineage>
</organism>
<sequence>MFALRQLTRVAITRPAASLMAARSLSVSAVAKTDIIKSLYLQQLKSYQPAPESKAVDTTQVKDFKAPTIDAAADLAAWEAANVEIADNVAEAAFEEEEEEDVEEEEHH</sequence>
<dbReference type="EMBL" id="JAABOA010000690">
    <property type="protein sequence ID" value="KAF9583466.1"/>
    <property type="molecule type" value="Genomic_DNA"/>
</dbReference>
<evidence type="ECO:0000313" key="2">
    <source>
        <dbReference type="Proteomes" id="UP000780801"/>
    </source>
</evidence>
<reference evidence="1" key="1">
    <citation type="journal article" date="2020" name="Fungal Divers.">
        <title>Resolving the Mortierellaceae phylogeny through synthesis of multi-gene phylogenetics and phylogenomics.</title>
        <authorList>
            <person name="Vandepol N."/>
            <person name="Liber J."/>
            <person name="Desiro A."/>
            <person name="Na H."/>
            <person name="Kennedy M."/>
            <person name="Barry K."/>
            <person name="Grigoriev I.V."/>
            <person name="Miller A.N."/>
            <person name="O'Donnell K."/>
            <person name="Stajich J.E."/>
            <person name="Bonito G."/>
        </authorList>
    </citation>
    <scope>NUCLEOTIDE SEQUENCE</scope>
    <source>
        <strain evidence="1">KOD1015</strain>
    </source>
</reference>
<gene>
    <name evidence="1" type="ORF">BGW38_009403</name>
</gene>
<dbReference type="InterPro" id="IPR019711">
    <property type="entry name" value="ATP_synth_F0_suH"/>
</dbReference>
<dbReference type="PANTHER" id="PTHR28207:SF1">
    <property type="entry name" value="ATP SYNTHASE SUBUNIT H, MITOCHONDRIAL"/>
    <property type="match status" value="1"/>
</dbReference>
<dbReference type="PANTHER" id="PTHR28207">
    <property type="entry name" value="ATP SYNTHASE SUBUNIT H, MITOCHONDRIAL"/>
    <property type="match status" value="1"/>
</dbReference>
<dbReference type="GO" id="GO:0046933">
    <property type="term" value="F:proton-transporting ATP synthase activity, rotational mechanism"/>
    <property type="evidence" value="ECO:0007669"/>
    <property type="project" value="TreeGrafter"/>
</dbReference>
<comment type="caution">
    <text evidence="1">The sequence shown here is derived from an EMBL/GenBank/DDBJ whole genome shotgun (WGS) entry which is preliminary data.</text>
</comment>
<dbReference type="Proteomes" id="UP000780801">
    <property type="component" value="Unassembled WGS sequence"/>
</dbReference>
<evidence type="ECO:0000313" key="1">
    <source>
        <dbReference type="EMBL" id="KAF9583466.1"/>
    </source>
</evidence>
<dbReference type="OrthoDB" id="274752at2759"/>
<name>A0A9P6KFX7_9FUNG</name>
<protein>
    <submittedName>
        <fullName evidence="1">Uncharacterized protein</fullName>
    </submittedName>
</protein>